<sequence length="69" mass="8007">MYEQPGQELFLSGLLYFVPITLLEVGFMERPFKPGSVLFRFLLRNQKTEVMGHVQQMHLLPCLPVEIAK</sequence>
<reference evidence="2 3" key="1">
    <citation type="submission" date="2019-02" db="EMBL/GenBank/DDBJ databases">
        <title>Deep-cultivation of Planctomycetes and their phenomic and genomic characterization uncovers novel biology.</title>
        <authorList>
            <person name="Wiegand S."/>
            <person name="Jogler M."/>
            <person name="Boedeker C."/>
            <person name="Pinto D."/>
            <person name="Vollmers J."/>
            <person name="Rivas-Marin E."/>
            <person name="Kohn T."/>
            <person name="Peeters S.H."/>
            <person name="Heuer A."/>
            <person name="Rast P."/>
            <person name="Oberbeckmann S."/>
            <person name="Bunk B."/>
            <person name="Jeske O."/>
            <person name="Meyerdierks A."/>
            <person name="Storesund J.E."/>
            <person name="Kallscheuer N."/>
            <person name="Luecker S."/>
            <person name="Lage O.M."/>
            <person name="Pohl T."/>
            <person name="Merkel B.J."/>
            <person name="Hornburger P."/>
            <person name="Mueller R.-W."/>
            <person name="Bruemmer F."/>
            <person name="Labrenz M."/>
            <person name="Spormann A.M."/>
            <person name="Op den Camp H."/>
            <person name="Overmann J."/>
            <person name="Amann R."/>
            <person name="Jetten M.S.M."/>
            <person name="Mascher T."/>
            <person name="Medema M.H."/>
            <person name="Devos D.P."/>
            <person name="Kaster A.-K."/>
            <person name="Ovreas L."/>
            <person name="Rohde M."/>
            <person name="Galperin M.Y."/>
            <person name="Jogler C."/>
        </authorList>
    </citation>
    <scope>NUCLEOTIDE SEQUENCE [LARGE SCALE GENOMIC DNA]</scope>
    <source>
        <strain evidence="2 3">Pla110</strain>
    </source>
</reference>
<evidence type="ECO:0000313" key="3">
    <source>
        <dbReference type="Proteomes" id="UP000317178"/>
    </source>
</evidence>
<gene>
    <name evidence="2" type="ORF">Pla110_11040</name>
</gene>
<evidence type="ECO:0000256" key="1">
    <source>
        <dbReference type="SAM" id="Phobius"/>
    </source>
</evidence>
<dbReference type="EMBL" id="CP036281">
    <property type="protein sequence ID" value="QDU79396.1"/>
    <property type="molecule type" value="Genomic_DNA"/>
</dbReference>
<dbReference type="KEGG" id="plon:Pla110_11040"/>
<keyword evidence="3" id="KW-1185">Reference proteome</keyword>
<feature type="transmembrane region" description="Helical" evidence="1">
    <location>
        <begin position="9"/>
        <end position="28"/>
    </location>
</feature>
<dbReference type="Proteomes" id="UP000317178">
    <property type="component" value="Chromosome"/>
</dbReference>
<keyword evidence="1" id="KW-0812">Transmembrane</keyword>
<name>A0A518CJI6_9PLAN</name>
<keyword evidence="1" id="KW-1133">Transmembrane helix</keyword>
<organism evidence="2 3">
    <name type="scientific">Polystyrenella longa</name>
    <dbReference type="NCBI Taxonomy" id="2528007"/>
    <lineage>
        <taxon>Bacteria</taxon>
        <taxon>Pseudomonadati</taxon>
        <taxon>Planctomycetota</taxon>
        <taxon>Planctomycetia</taxon>
        <taxon>Planctomycetales</taxon>
        <taxon>Planctomycetaceae</taxon>
        <taxon>Polystyrenella</taxon>
    </lineage>
</organism>
<proteinExistence type="predicted"/>
<accession>A0A518CJI6</accession>
<dbReference type="AlphaFoldDB" id="A0A518CJI6"/>
<protein>
    <submittedName>
        <fullName evidence="2">Uncharacterized protein</fullName>
    </submittedName>
</protein>
<evidence type="ECO:0000313" key="2">
    <source>
        <dbReference type="EMBL" id="QDU79396.1"/>
    </source>
</evidence>
<keyword evidence="1" id="KW-0472">Membrane</keyword>